<dbReference type="Pfam" id="PF00069">
    <property type="entry name" value="Pkinase"/>
    <property type="match status" value="1"/>
</dbReference>
<dbReference type="GO" id="GO:0006623">
    <property type="term" value="P:protein targeting to vacuole"/>
    <property type="evidence" value="ECO:0007669"/>
    <property type="project" value="TreeGrafter"/>
</dbReference>
<dbReference type="GO" id="GO:0034272">
    <property type="term" value="C:phosphatidylinositol 3-kinase complex, class III, type II"/>
    <property type="evidence" value="ECO:0007669"/>
    <property type="project" value="TreeGrafter"/>
</dbReference>
<accession>A0A0P5MK70</accession>
<keyword evidence="6" id="KW-0677">Repeat</keyword>
<dbReference type="InterPro" id="IPR020472">
    <property type="entry name" value="WD40_PAC1"/>
</dbReference>
<dbReference type="EC" id="2.7.11.1" evidence="2"/>
<evidence type="ECO:0000256" key="8">
    <source>
        <dbReference type="ARBA" id="ARBA00022777"/>
    </source>
</evidence>
<dbReference type="Pfam" id="PF22956">
    <property type="entry name" value="VPS15-like_hel"/>
    <property type="match status" value="1"/>
</dbReference>
<dbReference type="PANTHER" id="PTHR17583">
    <property type="entry name" value="PHOSPHOINOSITIDE 3-KINASE REGULATORY SUBUNIT 4"/>
    <property type="match status" value="1"/>
</dbReference>
<dbReference type="PROSITE" id="PS50082">
    <property type="entry name" value="WD_REPEATS_2"/>
    <property type="match status" value="2"/>
</dbReference>
<dbReference type="GO" id="GO:0005770">
    <property type="term" value="C:late endosome"/>
    <property type="evidence" value="ECO:0007669"/>
    <property type="project" value="TreeGrafter"/>
</dbReference>
<dbReference type="InterPro" id="IPR008271">
    <property type="entry name" value="Ser/Thr_kinase_AS"/>
</dbReference>
<evidence type="ECO:0000256" key="4">
    <source>
        <dbReference type="ARBA" id="ARBA00022574"/>
    </source>
</evidence>
<evidence type="ECO:0000256" key="7">
    <source>
        <dbReference type="ARBA" id="ARBA00022741"/>
    </source>
</evidence>
<dbReference type="GO" id="GO:0005776">
    <property type="term" value="C:autophagosome"/>
    <property type="evidence" value="ECO:0007669"/>
    <property type="project" value="UniProtKB-SubCell"/>
</dbReference>
<dbReference type="InterPro" id="IPR011989">
    <property type="entry name" value="ARM-like"/>
</dbReference>
<dbReference type="PROSITE" id="PS50011">
    <property type="entry name" value="PROTEIN_KINASE_DOM"/>
    <property type="match status" value="1"/>
</dbReference>
<evidence type="ECO:0000256" key="1">
    <source>
        <dbReference type="ARBA" id="ARBA00004419"/>
    </source>
</evidence>
<dbReference type="Gene3D" id="1.25.10.10">
    <property type="entry name" value="Leucine-rich Repeat Variant"/>
    <property type="match status" value="2"/>
</dbReference>
<dbReference type="InterPro" id="IPR015943">
    <property type="entry name" value="WD40/YVTN_repeat-like_dom_sf"/>
</dbReference>
<dbReference type="InterPro" id="IPR045162">
    <property type="entry name" value="Vps15-like"/>
</dbReference>
<dbReference type="SUPFAM" id="SSF50978">
    <property type="entry name" value="WD40 repeat-like"/>
    <property type="match status" value="1"/>
</dbReference>
<protein>
    <recommendedName>
        <fullName evidence="2">non-specific serine/threonine protein kinase</fullName>
        <ecNumber evidence="2">2.7.11.1</ecNumber>
    </recommendedName>
</protein>
<dbReference type="InterPro" id="IPR036322">
    <property type="entry name" value="WD40_repeat_dom_sf"/>
</dbReference>
<evidence type="ECO:0000256" key="3">
    <source>
        <dbReference type="ARBA" id="ARBA00022527"/>
    </source>
</evidence>
<keyword evidence="7" id="KW-0547">Nucleotide-binding</keyword>
<dbReference type="SUPFAM" id="SSF56112">
    <property type="entry name" value="Protein kinase-like (PK-like)"/>
    <property type="match status" value="1"/>
</dbReference>
<evidence type="ECO:0000313" key="10">
    <source>
        <dbReference type="EMBL" id="JAN35839.1"/>
    </source>
</evidence>
<keyword evidence="5" id="KW-0808">Transferase</keyword>
<proteinExistence type="predicted"/>
<dbReference type="PRINTS" id="PR00320">
    <property type="entry name" value="GPROTEINBRPT"/>
</dbReference>
<organism evidence="10">
    <name type="scientific">Daphnia magna</name>
    <dbReference type="NCBI Taxonomy" id="35525"/>
    <lineage>
        <taxon>Eukaryota</taxon>
        <taxon>Metazoa</taxon>
        <taxon>Ecdysozoa</taxon>
        <taxon>Arthropoda</taxon>
        <taxon>Crustacea</taxon>
        <taxon>Branchiopoda</taxon>
        <taxon>Diplostraca</taxon>
        <taxon>Cladocera</taxon>
        <taxon>Anomopoda</taxon>
        <taxon>Daphniidae</taxon>
        <taxon>Daphnia</taxon>
    </lineage>
</organism>
<keyword evidence="3" id="KW-0723">Serine/threonine-protein kinase</keyword>
<dbReference type="Gene3D" id="1.10.510.10">
    <property type="entry name" value="Transferase(Phosphotransferase) domain 1"/>
    <property type="match status" value="1"/>
</dbReference>
<keyword evidence="8 10" id="KW-0418">Kinase</keyword>
<dbReference type="GO" id="GO:0005524">
    <property type="term" value="F:ATP binding"/>
    <property type="evidence" value="ECO:0007669"/>
    <property type="project" value="UniProtKB-KW"/>
</dbReference>
<dbReference type="PROSITE" id="PS50077">
    <property type="entry name" value="HEAT_REPEAT"/>
    <property type="match status" value="1"/>
</dbReference>
<dbReference type="Pfam" id="PF00400">
    <property type="entry name" value="WD40"/>
    <property type="match status" value="2"/>
</dbReference>
<dbReference type="GO" id="GO:0016236">
    <property type="term" value="P:macroautophagy"/>
    <property type="evidence" value="ECO:0007669"/>
    <property type="project" value="InterPro"/>
</dbReference>
<dbReference type="InterPro" id="IPR001680">
    <property type="entry name" value="WD40_rpt"/>
</dbReference>
<reference evidence="10" key="1">
    <citation type="submission" date="2015-10" db="EMBL/GenBank/DDBJ databases">
        <title>EvidentialGene: Evidence-directed Construction of Complete mRNA Transcriptomes without Genomes.</title>
        <authorList>
            <person name="Gilbert D.G."/>
        </authorList>
    </citation>
    <scope>NUCLEOTIDE SEQUENCE</scope>
</reference>
<dbReference type="OrthoDB" id="242910at2759"/>
<dbReference type="SMART" id="SM00220">
    <property type="entry name" value="S_TKc"/>
    <property type="match status" value="1"/>
</dbReference>
<keyword evidence="9" id="KW-0067">ATP-binding</keyword>
<dbReference type="GO" id="GO:0071561">
    <property type="term" value="C:nucleus-vacuole junction"/>
    <property type="evidence" value="ECO:0007669"/>
    <property type="project" value="TreeGrafter"/>
</dbReference>
<evidence type="ECO:0000256" key="5">
    <source>
        <dbReference type="ARBA" id="ARBA00022679"/>
    </source>
</evidence>
<evidence type="ECO:0000256" key="6">
    <source>
        <dbReference type="ARBA" id="ARBA00022737"/>
    </source>
</evidence>
<dbReference type="GO" id="GO:0004674">
    <property type="term" value="F:protein serine/threonine kinase activity"/>
    <property type="evidence" value="ECO:0007669"/>
    <property type="project" value="UniProtKB-KW"/>
</dbReference>
<dbReference type="SMART" id="SM00320">
    <property type="entry name" value="WD40"/>
    <property type="match status" value="6"/>
</dbReference>
<dbReference type="InterPro" id="IPR000719">
    <property type="entry name" value="Prot_kinase_dom"/>
</dbReference>
<dbReference type="PROSITE" id="PS00108">
    <property type="entry name" value="PROTEIN_KINASE_ST"/>
    <property type="match status" value="1"/>
</dbReference>
<dbReference type="FunFam" id="1.10.510.10:FF:000497">
    <property type="entry name" value="Phosphoinositide 3-kinase regulatory subunit"/>
    <property type="match status" value="1"/>
</dbReference>
<dbReference type="EMBL" id="GDIQ01058898">
    <property type="protein sequence ID" value="JAN35839.1"/>
    <property type="molecule type" value="Transcribed_RNA"/>
</dbReference>
<dbReference type="GO" id="GO:0034271">
    <property type="term" value="C:phosphatidylinositol 3-kinase complex, class III, type I"/>
    <property type="evidence" value="ECO:0007669"/>
    <property type="project" value="TreeGrafter"/>
</dbReference>
<dbReference type="InterPro" id="IPR016024">
    <property type="entry name" value="ARM-type_fold"/>
</dbReference>
<evidence type="ECO:0000256" key="2">
    <source>
        <dbReference type="ARBA" id="ARBA00012513"/>
    </source>
</evidence>
<dbReference type="InterPro" id="IPR055231">
    <property type="entry name" value="2AA_helical"/>
</dbReference>
<dbReference type="Gene3D" id="2.130.10.10">
    <property type="entry name" value="YVTN repeat-like/Quinoprotein amine dehydrogenase"/>
    <property type="match status" value="1"/>
</dbReference>
<dbReference type="SUPFAM" id="SSF48371">
    <property type="entry name" value="ARM repeat"/>
    <property type="match status" value="1"/>
</dbReference>
<dbReference type="InterPro" id="IPR011009">
    <property type="entry name" value="Kinase-like_dom_sf"/>
</dbReference>
<dbReference type="FunFam" id="2.130.10.10:FF:001537">
    <property type="entry name" value="Phosphoinositide 3-kinase regulatory subunit 4"/>
    <property type="match status" value="1"/>
</dbReference>
<evidence type="ECO:0000256" key="9">
    <source>
        <dbReference type="ARBA" id="ARBA00022840"/>
    </source>
</evidence>
<keyword evidence="4" id="KW-0853">WD repeat</keyword>
<dbReference type="GO" id="GO:0045324">
    <property type="term" value="P:late endosome to vacuole transport"/>
    <property type="evidence" value="ECO:0007669"/>
    <property type="project" value="InterPro"/>
</dbReference>
<dbReference type="PROSITE" id="PS50294">
    <property type="entry name" value="WD_REPEATS_REGION"/>
    <property type="match status" value="2"/>
</dbReference>
<name>A0A0P5MK70_9CRUS</name>
<sequence length="1359" mass="151112">MGNQLAGTVPTQILPVEHYLQDLSDLEYDSSLGSTRFFKVARARHKGALIVVKVFVLHDPTLPLVEHKEKLEFLNRELSPKNNCLPFAKPVLTDKAVFLIRQYVKSNSYDRLSTRPFLTLLEKKWIAYQLLRALSFCHSRGICHGDIKLENMLVTSWVWLLLTDFASFKPALLPEDNPADFSYFFDTSRRRTCYVAPERFQMTSAAQDGSAVPMSQSMMVETFIPPYQLTPPMDIFAAGCSLIELFTEGQAPFDFAQLLSYRSQEMANSPVIEKMEDSAVRDLLLNMIQLAPEKRLSAEEYLQWQRGNVFPECFYGSIYEYMQSLTQPQWGPADSKMDKLHRDLPELIDDLSSTEGGLLIIANVVLSSLRSLQYSSSKLKALAILHQLCPHLADEIILDRILPYIMHMMSDGSSRVRSSTLKLLTASLFPVRRLPRSDANVFSEYILPIITSLAQDSSGLVRCTLAQHVADLAEIALKFLELSHWRVEASVTTPTSEIPGGALNWCNTNGFESELQALQESFQTLVSSLLTDSDSQVRRTLLEYSVAKLCVFFGRQRASDVIFSHVITFLNDKNDRHLRGSFFDCLAGVASYIGWCCAPICQPLLQQGLSDGEEFVALKAVESMIGLTQLGLLPKATLLGLLHDAASFLLHPNRWIRYAVVGFVSCAARNLNAVDVQCRLAAILDPYLRYHVVQMDQESLLLEALQPPISRGIWDNVIKCSDIQLLLSTLAERLESRKTGKDWIPHPAEIGGPIKTLLRRLGSEGLNSATEEQLLRMKEILFKLQRHKSIMDQNKRTWNEQGVIQLGTVKSRSVDLHSTEMLMKAMVYYAQLQCQQPDRAPSFENRTLGDHSPASFVQMNPEWLHMFGPPPASLPDQQRKEFDSAEILQPEAEYRPLRVNSSILPCNSELQRLLARRTAQEHVSALARRMVASGVEARAFCVKAPNWVPKGVLIAHLHEHKAAVTRLVPIGNTSYFASGSMDGSVKIWDCVKFEGRNVANRSRQTCTRMGSGITSLTTVQSGASLASASNNGMIHVMRIETGSCTTRSTLVHHRQLDLNQEGSVVDLQSLDYGNQSVLVYATLMGSIVGWDLRSPGVAWKLEHNLRHGVITSMCVDPSQSWLAIGTDNGVHICWDLRFRLPVASLNHPGGSRVLRLLSHPTQPSCLVSAVNNNNEISIWDWETMPTFGFDSPSPTPPLSSFQGSCHNSYGAFIGCRVGGHNKPFILSGGSDLRLRYWDLFNPEQSTLVSGGAYDAVKKQDVSYDLRLVDGVEVIQETQQPCAPPIATHGVYSDGLGSSPGLAGIHNLSNTKASPTLGITMTDYNPPSGHADVISDITMVQGSQSYIVSASKDGVVKVWK</sequence>
<dbReference type="CDD" id="cd13980">
    <property type="entry name" value="STKc_Vps15"/>
    <property type="match status" value="1"/>
</dbReference>
<comment type="subcellular location">
    <subcellularLocation>
        <location evidence="1">Cytoplasmic vesicle</location>
        <location evidence="1">Autophagosome</location>
    </subcellularLocation>
</comment>
<dbReference type="PANTHER" id="PTHR17583:SF0">
    <property type="entry name" value="PHOSPHOINOSITIDE 3-KINASE REGULATORY SUBUNIT 4"/>
    <property type="match status" value="1"/>
</dbReference>
<dbReference type="InterPro" id="IPR021133">
    <property type="entry name" value="HEAT_type_2"/>
</dbReference>